<name>A0A944QUV5_9GAMM</name>
<proteinExistence type="predicted"/>
<accession>A0A944QUV5</accession>
<protein>
    <submittedName>
        <fullName evidence="2">DUF1223 domain-containing protein</fullName>
    </submittedName>
</protein>
<evidence type="ECO:0000313" key="3">
    <source>
        <dbReference type="Proteomes" id="UP000770889"/>
    </source>
</evidence>
<dbReference type="InterPro" id="IPR036249">
    <property type="entry name" value="Thioredoxin-like_sf"/>
</dbReference>
<feature type="chain" id="PRO_5037532769" evidence="1">
    <location>
        <begin position="24"/>
        <end position="246"/>
    </location>
</feature>
<comment type="caution">
    <text evidence="2">The sequence shown here is derived from an EMBL/GenBank/DDBJ whole genome shotgun (WGS) entry which is preliminary data.</text>
</comment>
<dbReference type="PANTHER" id="PTHR36057">
    <property type="match status" value="1"/>
</dbReference>
<dbReference type="Proteomes" id="UP000770889">
    <property type="component" value="Unassembled WGS sequence"/>
</dbReference>
<organism evidence="2 3">
    <name type="scientific">Candidatus Thiodiazotropha taylori</name>
    <dbReference type="NCBI Taxonomy" id="2792791"/>
    <lineage>
        <taxon>Bacteria</taxon>
        <taxon>Pseudomonadati</taxon>
        <taxon>Pseudomonadota</taxon>
        <taxon>Gammaproteobacteria</taxon>
        <taxon>Chromatiales</taxon>
        <taxon>Sedimenticolaceae</taxon>
        <taxon>Candidatus Thiodiazotropha</taxon>
    </lineage>
</organism>
<reference evidence="2 3" key="1">
    <citation type="submission" date="2021-05" db="EMBL/GenBank/DDBJ databases">
        <title>Genetic and Functional Diversity in Clade A Lucinid endosymbionts from the Bahamas.</title>
        <authorList>
            <person name="Giani N.M."/>
            <person name="Engel A.S."/>
            <person name="Campbell B.J."/>
        </authorList>
    </citation>
    <scope>NUCLEOTIDE SEQUENCE [LARGE SCALE GENOMIC DNA]</scope>
    <source>
        <strain evidence="2">LUC16012Gg_MoonRockCtena</strain>
    </source>
</reference>
<dbReference type="AlphaFoldDB" id="A0A944QUV5"/>
<keyword evidence="1" id="KW-0732">Signal</keyword>
<dbReference type="PANTHER" id="PTHR36057:SF1">
    <property type="entry name" value="LIPOPROTEIN LIPID ATTACHMENT SITE-LIKE PROTEIN, PUTATIVE (DUF1223)-RELATED"/>
    <property type="match status" value="1"/>
</dbReference>
<sequence>MKRWRGLLLTAGLMAAASLPVQALTLQSPVERVNLLELYTSHGCSSCPPADAWLRRLESHPGLWRELIPLAFHVDYWDGLGWPDRFASPAFSQRQRDYRRGGAIRSVYTPGFVLNGREWRQWFYRPELDLNTNERVGTLTLELEAGSGAELRFTPEPHLAKYDFVAHLAILGFGLSSPIGGGENRGRTLDENFVVLSHHKSDAGQGEWRFAWPQFSAAESKRLAVVAWLTRPDSTQQVQAVGGWLP</sequence>
<evidence type="ECO:0000313" key="2">
    <source>
        <dbReference type="EMBL" id="MBT2989344.1"/>
    </source>
</evidence>
<dbReference type="EMBL" id="JAHHGM010000008">
    <property type="protein sequence ID" value="MBT2989344.1"/>
    <property type="molecule type" value="Genomic_DNA"/>
</dbReference>
<feature type="signal peptide" evidence="1">
    <location>
        <begin position="1"/>
        <end position="23"/>
    </location>
</feature>
<dbReference type="Pfam" id="PF06764">
    <property type="entry name" value="DUF1223"/>
    <property type="match status" value="1"/>
</dbReference>
<dbReference type="InterPro" id="IPR010634">
    <property type="entry name" value="DUF1223"/>
</dbReference>
<evidence type="ECO:0000256" key="1">
    <source>
        <dbReference type="SAM" id="SignalP"/>
    </source>
</evidence>
<gene>
    <name evidence="2" type="ORF">KME65_10300</name>
</gene>
<dbReference type="SUPFAM" id="SSF52833">
    <property type="entry name" value="Thioredoxin-like"/>
    <property type="match status" value="1"/>
</dbReference>